<reference evidence="1 2" key="1">
    <citation type="journal article" date="2015" name="Microbiome">
        <title>Genomic resolution of linkages in carbon, nitrogen, and sulfur cycling among widespread estuary sediment bacteria.</title>
        <authorList>
            <person name="Baker B.J."/>
            <person name="Lazar C.S."/>
            <person name="Teske A.P."/>
            <person name="Dick G.J."/>
        </authorList>
    </citation>
    <scope>NUCLEOTIDE SEQUENCE [LARGE SCALE GENOMIC DNA]</scope>
    <source>
        <strain evidence="1">DG_54_3</strain>
    </source>
</reference>
<dbReference type="EMBL" id="LIZX01000123">
    <property type="protein sequence ID" value="KPJ65350.1"/>
    <property type="molecule type" value="Genomic_DNA"/>
</dbReference>
<organism evidence="1 2">
    <name type="scientific">candidate division WOR-1 bacterium DG_54_3</name>
    <dbReference type="NCBI Taxonomy" id="1703775"/>
    <lineage>
        <taxon>Bacteria</taxon>
        <taxon>Bacillati</taxon>
        <taxon>Saganbacteria</taxon>
    </lineage>
</organism>
<comment type="caution">
    <text evidence="1">The sequence shown here is derived from an EMBL/GenBank/DDBJ whole genome shotgun (WGS) entry which is preliminary data.</text>
</comment>
<sequence>MGNGGKTPIFFGDELSEEEKNGLIAKVQGLGESYVDVQYGEIGKFYKETGDLTTHEDQTIRGRQAIADYFNHLRDMKVAEVMFGLECAYAKELSHIKVRDLIESGIIEEGDLPPEVDPNDKVTHVAYVVVSYSFELGGREYNTPLPSFGLGFHIMGCWWL</sequence>
<name>A0A0S7XSG3_UNCSA</name>
<protein>
    <submittedName>
        <fullName evidence="1">Uncharacterized protein</fullName>
    </submittedName>
</protein>
<accession>A0A0S7XSG3</accession>
<dbReference type="Proteomes" id="UP000051861">
    <property type="component" value="Unassembled WGS sequence"/>
</dbReference>
<dbReference type="AlphaFoldDB" id="A0A0S7XSG3"/>
<proteinExistence type="predicted"/>
<gene>
    <name evidence="1" type="ORF">AMJ44_10470</name>
</gene>
<evidence type="ECO:0000313" key="1">
    <source>
        <dbReference type="EMBL" id="KPJ65350.1"/>
    </source>
</evidence>
<evidence type="ECO:0000313" key="2">
    <source>
        <dbReference type="Proteomes" id="UP000051861"/>
    </source>
</evidence>